<evidence type="ECO:0000313" key="3">
    <source>
        <dbReference type="EMBL" id="XFO74302.1"/>
    </source>
</evidence>
<dbReference type="NCBIfam" id="TIGR03911">
    <property type="entry name" value="pyrrolys_PylD"/>
    <property type="match status" value="1"/>
</dbReference>
<dbReference type="SUPFAM" id="SSF51735">
    <property type="entry name" value="NAD(P)-binding Rossmann-fold domains"/>
    <property type="match status" value="1"/>
</dbReference>
<sequence>MTRLCEKDIDGIACRMEQYDQELINKTGHTLAEIAAHAAGMEQQGGEKIYDPGLVAVIPMTCGQGIIGGFTEAVAGILSFLEMRVFIPRAGDVNGIAAALAREAKILFMADDDRFIAVHLKSGRCIDNGEATGKGYVAALDYMLKGVNGQRILILGAGPVGCAAAFAAVNFGGNVAVYDKKAEASERMAQDIFNRYGRKICIEQDLKSALTNHHAIVVACPEAGFITQEVLAADSYVAAPGIPLGVCEDAREQIQNRLLHDPLQIGVATMLYECLKRSDYHCQGDENR</sequence>
<dbReference type="Proteomes" id="UP000216052">
    <property type="component" value="Chromosome"/>
</dbReference>
<dbReference type="InterPro" id="IPR048757">
    <property type="entry name" value="PylD_N"/>
</dbReference>
<dbReference type="RefSeq" id="WP_093794747.1">
    <property type="nucleotide sequence ID" value="NZ_CP155571.1"/>
</dbReference>
<protein>
    <recommendedName>
        <fullName evidence="5">Pyrrolysine biosynthesis protein PylD</fullName>
    </recommendedName>
</protein>
<dbReference type="InterPro" id="IPR023914">
    <property type="entry name" value="Pyrrolys_PylD"/>
</dbReference>
<evidence type="ECO:0000259" key="1">
    <source>
        <dbReference type="Pfam" id="PF01262"/>
    </source>
</evidence>
<evidence type="ECO:0008006" key="5">
    <source>
        <dbReference type="Google" id="ProtNLM"/>
    </source>
</evidence>
<dbReference type="Pfam" id="PF21455">
    <property type="entry name" value="PylD_N"/>
    <property type="match status" value="1"/>
</dbReference>
<organism evidence="3 4">
    <name type="scientific">Sporomusa acidovorans (strain ATCC 49682 / DSM 3132 / Mol)</name>
    <dbReference type="NCBI Taxonomy" id="1123286"/>
    <lineage>
        <taxon>Bacteria</taxon>
        <taxon>Bacillati</taxon>
        <taxon>Bacillota</taxon>
        <taxon>Negativicutes</taxon>
        <taxon>Selenomonadales</taxon>
        <taxon>Sporomusaceae</taxon>
        <taxon>Sporomusa</taxon>
    </lineage>
</organism>
<evidence type="ECO:0000259" key="2">
    <source>
        <dbReference type="Pfam" id="PF21455"/>
    </source>
</evidence>
<keyword evidence="4" id="KW-1185">Reference proteome</keyword>
<evidence type="ECO:0000313" key="4">
    <source>
        <dbReference type="Proteomes" id="UP000216052"/>
    </source>
</evidence>
<reference evidence="3" key="1">
    <citation type="submission" date="2024-05" db="EMBL/GenBank/DDBJ databases">
        <title>Isolation and characterization of Sporomusa carbonis sp. nov., a carboxydotrophic hydrogenogen in the genus of Sporomusa isolated from a charcoal burning pile.</title>
        <authorList>
            <person name="Boeer T."/>
            <person name="Rosenbaum F."/>
            <person name="Eysell L."/>
            <person name="Mueller V."/>
            <person name="Daniel R."/>
            <person name="Poehlein A."/>
        </authorList>
    </citation>
    <scope>NUCLEOTIDE SEQUENCE [LARGE SCALE GENOMIC DNA]</scope>
    <source>
        <strain evidence="3">DSM 3132</strain>
    </source>
</reference>
<dbReference type="Gene3D" id="3.40.50.12150">
    <property type="match status" value="1"/>
</dbReference>
<name>A0ABZ3J7E0_SPOA4</name>
<dbReference type="Pfam" id="PF01262">
    <property type="entry name" value="AlaDh_PNT_C"/>
    <property type="match status" value="1"/>
</dbReference>
<accession>A0ABZ3J7E0</accession>
<feature type="domain" description="Alanine dehydrogenase/pyridine nucleotide transhydrogenase NAD(H)-binding" evidence="1">
    <location>
        <begin position="144"/>
        <end position="195"/>
    </location>
</feature>
<dbReference type="Gene3D" id="3.40.50.720">
    <property type="entry name" value="NAD(P)-binding Rossmann-like Domain"/>
    <property type="match status" value="1"/>
</dbReference>
<dbReference type="InterPro" id="IPR036291">
    <property type="entry name" value="NAD(P)-bd_dom_sf"/>
</dbReference>
<proteinExistence type="predicted"/>
<dbReference type="EMBL" id="CP155571">
    <property type="protein sequence ID" value="XFO74302.1"/>
    <property type="molecule type" value="Genomic_DNA"/>
</dbReference>
<feature type="domain" description="Pyrrolysine biosynthesis protein PylD N-terminal" evidence="2">
    <location>
        <begin position="12"/>
        <end position="125"/>
    </location>
</feature>
<dbReference type="InterPro" id="IPR007698">
    <property type="entry name" value="AlaDH/PNT_NAD(H)-bd"/>
</dbReference>
<gene>
    <name evidence="3" type="ORF">SPACI_044120</name>
</gene>